<dbReference type="GO" id="GO:0003723">
    <property type="term" value="F:RNA binding"/>
    <property type="evidence" value="ECO:0007669"/>
    <property type="project" value="InterPro"/>
</dbReference>
<feature type="repeat" description="PPR" evidence="2">
    <location>
        <begin position="377"/>
        <end position="411"/>
    </location>
</feature>
<name>A0A9D4ZJP0_ADICA</name>
<dbReference type="Proteomes" id="UP000886520">
    <property type="component" value="Chromosome 7"/>
</dbReference>
<dbReference type="PROSITE" id="PS51375">
    <property type="entry name" value="PPR"/>
    <property type="match status" value="3"/>
</dbReference>
<dbReference type="FunFam" id="1.25.40.10:FF:000031">
    <property type="entry name" value="Pentatricopeptide repeat-containing protein mitochondrial"/>
    <property type="match status" value="1"/>
</dbReference>
<dbReference type="Gene3D" id="1.25.40.10">
    <property type="entry name" value="Tetratricopeptide repeat domain"/>
    <property type="match status" value="3"/>
</dbReference>
<protein>
    <recommendedName>
        <fullName evidence="5">Pentatricopeptide repeat-containing protein</fullName>
    </recommendedName>
</protein>
<dbReference type="PANTHER" id="PTHR47926">
    <property type="entry name" value="PENTATRICOPEPTIDE REPEAT-CONTAINING PROTEIN"/>
    <property type="match status" value="1"/>
</dbReference>
<dbReference type="Pfam" id="PF13041">
    <property type="entry name" value="PPR_2"/>
    <property type="match status" value="3"/>
</dbReference>
<dbReference type="OrthoDB" id="1078367at2759"/>
<dbReference type="EMBL" id="JABFUD020000007">
    <property type="protein sequence ID" value="KAI5077994.1"/>
    <property type="molecule type" value="Genomic_DNA"/>
</dbReference>
<accession>A0A9D4ZJP0</accession>
<feature type="repeat" description="PPR" evidence="2">
    <location>
        <begin position="174"/>
        <end position="208"/>
    </location>
</feature>
<organism evidence="3 4">
    <name type="scientific">Adiantum capillus-veneris</name>
    <name type="common">Maidenhair fern</name>
    <dbReference type="NCBI Taxonomy" id="13818"/>
    <lineage>
        <taxon>Eukaryota</taxon>
        <taxon>Viridiplantae</taxon>
        <taxon>Streptophyta</taxon>
        <taxon>Embryophyta</taxon>
        <taxon>Tracheophyta</taxon>
        <taxon>Polypodiopsida</taxon>
        <taxon>Polypodiidae</taxon>
        <taxon>Polypodiales</taxon>
        <taxon>Pteridineae</taxon>
        <taxon>Pteridaceae</taxon>
        <taxon>Vittarioideae</taxon>
        <taxon>Adiantum</taxon>
    </lineage>
</organism>
<evidence type="ECO:0008006" key="5">
    <source>
        <dbReference type="Google" id="ProtNLM"/>
    </source>
</evidence>
<dbReference type="AlphaFoldDB" id="A0A9D4ZJP0"/>
<keyword evidence="4" id="KW-1185">Reference proteome</keyword>
<proteinExistence type="predicted"/>
<evidence type="ECO:0000256" key="2">
    <source>
        <dbReference type="PROSITE-ProRule" id="PRU00708"/>
    </source>
</evidence>
<feature type="repeat" description="PPR" evidence="2">
    <location>
        <begin position="276"/>
        <end position="310"/>
    </location>
</feature>
<evidence type="ECO:0000313" key="3">
    <source>
        <dbReference type="EMBL" id="KAI5077994.1"/>
    </source>
</evidence>
<dbReference type="PANTHER" id="PTHR47926:SF533">
    <property type="entry name" value="DYW DOMAIN-CONTAINING PROTEIN"/>
    <property type="match status" value="1"/>
</dbReference>
<dbReference type="FunFam" id="1.25.40.10:FF:000227">
    <property type="entry name" value="Pentatricopeptide repeat-containing protein At3g13880"/>
    <property type="match status" value="1"/>
</dbReference>
<dbReference type="NCBIfam" id="TIGR00756">
    <property type="entry name" value="PPR"/>
    <property type="match status" value="3"/>
</dbReference>
<comment type="caution">
    <text evidence="3">The sequence shown here is derived from an EMBL/GenBank/DDBJ whole genome shotgun (WGS) entry which is preliminary data.</text>
</comment>
<dbReference type="InterPro" id="IPR046960">
    <property type="entry name" value="PPR_At4g14850-like_plant"/>
</dbReference>
<gene>
    <name evidence="3" type="ORF">GOP47_0007818</name>
</gene>
<dbReference type="InterPro" id="IPR011990">
    <property type="entry name" value="TPR-like_helical_dom_sf"/>
</dbReference>
<dbReference type="GO" id="GO:0009451">
    <property type="term" value="P:RNA modification"/>
    <property type="evidence" value="ECO:0007669"/>
    <property type="project" value="InterPro"/>
</dbReference>
<reference evidence="3" key="1">
    <citation type="submission" date="2021-01" db="EMBL/GenBank/DDBJ databases">
        <title>Adiantum capillus-veneris genome.</title>
        <authorList>
            <person name="Fang Y."/>
            <person name="Liao Q."/>
        </authorList>
    </citation>
    <scope>NUCLEOTIDE SEQUENCE</scope>
    <source>
        <strain evidence="3">H3</strain>
        <tissue evidence="3">Leaf</tissue>
    </source>
</reference>
<evidence type="ECO:0000313" key="4">
    <source>
        <dbReference type="Proteomes" id="UP000886520"/>
    </source>
</evidence>
<dbReference type="InterPro" id="IPR002885">
    <property type="entry name" value="PPR_rpt"/>
</dbReference>
<sequence>MLGTCDLVDHFPLLIAAMHRHLQSLTLASGMAGGKDDKPARLDLLWKDFFRAPSKWWDERSSKRRPGEPDFKHKETNEPLWMEKRKNPPWVRDELIRRGYPVGQLIETADAFPASFIWTCCKTRDLQRGTRLHHEIQERGLDEKMYSDALITMYAKCGVLEKAQTLLDVHSSSSVIAWTALIAGYAQQGEGENALTCFERMQHDGISPNGVTYVSVLKACTLMKALDKGKQLHDEVLSQGLLEHNIELGNTLVDMYAKCDALPQAHAVLKDLSTRDVISWTALIAGYTQKGQGQQALECFEQMQLEGIPPNARTYTYILKMCAEIGAFDKGKEIHAEISRQRILNRRILAGALVEMYVKCGALSEGQSALEKLSLRNVASWNALIEGYVKMGQEKQALECFELMQSKNILPDVATYVCILQACGVVRAIDKGKQIHNEISRQGLLEHNKELGGALADMYAMCDARPKHKVF</sequence>
<evidence type="ECO:0000256" key="1">
    <source>
        <dbReference type="ARBA" id="ARBA00022737"/>
    </source>
</evidence>
<keyword evidence="1" id="KW-0677">Repeat</keyword>